<evidence type="ECO:0000313" key="2">
    <source>
        <dbReference type="Proteomes" id="UP000316621"/>
    </source>
</evidence>
<evidence type="ECO:0000313" key="1">
    <source>
        <dbReference type="EMBL" id="RZC67292.1"/>
    </source>
</evidence>
<dbReference type="Gramene" id="RZC67292">
    <property type="protein sequence ID" value="RZC67292"/>
    <property type="gene ID" value="C5167_010995"/>
</dbReference>
<name>A0A4Y7K4M8_PAPSO</name>
<dbReference type="AlphaFoldDB" id="A0A4Y7K4M8"/>
<protein>
    <submittedName>
        <fullName evidence="1">Uncharacterized protein</fullName>
    </submittedName>
</protein>
<gene>
    <name evidence="1" type="ORF">C5167_010995</name>
</gene>
<keyword evidence="2" id="KW-1185">Reference proteome</keyword>
<proteinExistence type="predicted"/>
<sequence>MEGMAENQQLQKLLKYVDEGIQRRNPAEIGRRSISYPNSGRRLEEYKKRDKTWLVNTNSRPDVSVDRMDQFLIISSPLWARRYSQNTYGTLGLFS</sequence>
<dbReference type="Proteomes" id="UP000316621">
    <property type="component" value="Chromosome 6"/>
</dbReference>
<accession>A0A4Y7K4M8</accession>
<reference evidence="1 2" key="1">
    <citation type="journal article" date="2018" name="Science">
        <title>The opium poppy genome and morphinan production.</title>
        <authorList>
            <person name="Guo L."/>
            <person name="Winzer T."/>
            <person name="Yang X."/>
            <person name="Li Y."/>
            <person name="Ning Z."/>
            <person name="He Z."/>
            <person name="Teodor R."/>
            <person name="Lu Y."/>
            <person name="Bowser T.A."/>
            <person name="Graham I.A."/>
            <person name="Ye K."/>
        </authorList>
    </citation>
    <scope>NUCLEOTIDE SEQUENCE [LARGE SCALE GENOMIC DNA]</scope>
    <source>
        <strain evidence="2">cv. HN1</strain>
        <tissue evidence="1">Leaves</tissue>
    </source>
</reference>
<organism evidence="1 2">
    <name type="scientific">Papaver somniferum</name>
    <name type="common">Opium poppy</name>
    <dbReference type="NCBI Taxonomy" id="3469"/>
    <lineage>
        <taxon>Eukaryota</taxon>
        <taxon>Viridiplantae</taxon>
        <taxon>Streptophyta</taxon>
        <taxon>Embryophyta</taxon>
        <taxon>Tracheophyta</taxon>
        <taxon>Spermatophyta</taxon>
        <taxon>Magnoliopsida</taxon>
        <taxon>Ranunculales</taxon>
        <taxon>Papaveraceae</taxon>
        <taxon>Papaveroideae</taxon>
        <taxon>Papaver</taxon>
    </lineage>
</organism>
<dbReference type="EMBL" id="CM010720">
    <property type="protein sequence ID" value="RZC67292.1"/>
    <property type="molecule type" value="Genomic_DNA"/>
</dbReference>